<protein>
    <submittedName>
        <fullName evidence="1">Uncharacterized protein</fullName>
    </submittedName>
</protein>
<evidence type="ECO:0000313" key="2">
    <source>
        <dbReference type="Proteomes" id="UP000077266"/>
    </source>
</evidence>
<sequence>DGKLKCLSVSKLRNRGVLFNLNSRAAADWLRRNRVAFTAEFDAAAIVRDRGYQLLVKNVPTDVDISAPETLRRIEEENELPTQTLLQAKWLKAVDRRRIGQQNAHLRLSVASPSLANKLIL</sequence>
<gene>
    <name evidence="1" type="ORF">EXIGLDRAFT_575561</name>
</gene>
<dbReference type="STRING" id="1314781.A0A166BNB0"/>
<reference evidence="1 2" key="1">
    <citation type="journal article" date="2016" name="Mol. Biol. Evol.">
        <title>Comparative Genomics of Early-Diverging Mushroom-Forming Fungi Provides Insights into the Origins of Lignocellulose Decay Capabilities.</title>
        <authorList>
            <person name="Nagy L.G."/>
            <person name="Riley R."/>
            <person name="Tritt A."/>
            <person name="Adam C."/>
            <person name="Daum C."/>
            <person name="Floudas D."/>
            <person name="Sun H."/>
            <person name="Yadav J.S."/>
            <person name="Pangilinan J."/>
            <person name="Larsson K.H."/>
            <person name="Matsuura K."/>
            <person name="Barry K."/>
            <person name="Labutti K."/>
            <person name="Kuo R."/>
            <person name="Ohm R.A."/>
            <person name="Bhattacharya S.S."/>
            <person name="Shirouzu T."/>
            <person name="Yoshinaga Y."/>
            <person name="Martin F.M."/>
            <person name="Grigoriev I.V."/>
            <person name="Hibbett D.S."/>
        </authorList>
    </citation>
    <scope>NUCLEOTIDE SEQUENCE [LARGE SCALE GENOMIC DNA]</scope>
    <source>
        <strain evidence="1 2">HHB12029</strain>
    </source>
</reference>
<accession>A0A166BNB0</accession>
<name>A0A166BNB0_EXIGL</name>
<dbReference type="InParanoid" id="A0A166BNB0"/>
<feature type="non-terminal residue" evidence="1">
    <location>
        <position position="121"/>
    </location>
</feature>
<proteinExistence type="predicted"/>
<organism evidence="1 2">
    <name type="scientific">Exidia glandulosa HHB12029</name>
    <dbReference type="NCBI Taxonomy" id="1314781"/>
    <lineage>
        <taxon>Eukaryota</taxon>
        <taxon>Fungi</taxon>
        <taxon>Dikarya</taxon>
        <taxon>Basidiomycota</taxon>
        <taxon>Agaricomycotina</taxon>
        <taxon>Agaricomycetes</taxon>
        <taxon>Auriculariales</taxon>
        <taxon>Exidiaceae</taxon>
        <taxon>Exidia</taxon>
    </lineage>
</organism>
<feature type="non-terminal residue" evidence="1">
    <location>
        <position position="1"/>
    </location>
</feature>
<dbReference type="AlphaFoldDB" id="A0A166BNB0"/>
<dbReference type="EMBL" id="KV425887">
    <property type="protein sequence ID" value="KZW02650.1"/>
    <property type="molecule type" value="Genomic_DNA"/>
</dbReference>
<dbReference type="Proteomes" id="UP000077266">
    <property type="component" value="Unassembled WGS sequence"/>
</dbReference>
<dbReference type="OrthoDB" id="2800503at2759"/>
<evidence type="ECO:0000313" key="1">
    <source>
        <dbReference type="EMBL" id="KZW02650.1"/>
    </source>
</evidence>
<keyword evidence="2" id="KW-1185">Reference proteome</keyword>